<dbReference type="Pfam" id="PF00750">
    <property type="entry name" value="tRNA-synt_1d"/>
    <property type="match status" value="1"/>
</dbReference>
<comment type="subunit">
    <text evidence="9">Monomer.</text>
</comment>
<evidence type="ECO:0000256" key="9">
    <source>
        <dbReference type="HAMAP-Rule" id="MF_00123"/>
    </source>
</evidence>
<dbReference type="InterPro" id="IPR036695">
    <property type="entry name" value="Arg-tRNA-synth_N_sf"/>
</dbReference>
<dbReference type="PROSITE" id="PS00178">
    <property type="entry name" value="AA_TRNA_LIGASE_I"/>
    <property type="match status" value="1"/>
</dbReference>
<comment type="caution">
    <text evidence="13">The sequence shown here is derived from an EMBL/GenBank/DDBJ whole genome shotgun (WGS) entry which is preliminary data.</text>
</comment>
<feature type="short sequence motif" description="'HIGH' region" evidence="9">
    <location>
        <begin position="127"/>
        <end position="137"/>
    </location>
</feature>
<comment type="similarity">
    <text evidence="1 9 10">Belongs to the class-I aminoacyl-tRNA synthetase family.</text>
</comment>
<dbReference type="InterPro" id="IPR005148">
    <property type="entry name" value="Arg-tRNA-synth_N"/>
</dbReference>
<evidence type="ECO:0000256" key="6">
    <source>
        <dbReference type="ARBA" id="ARBA00022917"/>
    </source>
</evidence>
<protein>
    <recommendedName>
        <fullName evidence="9">Arginine--tRNA ligase</fullName>
        <ecNumber evidence="9">6.1.1.19</ecNumber>
    </recommendedName>
    <alternativeName>
        <fullName evidence="9">Arginyl-tRNA synthetase</fullName>
        <shortName evidence="9">ArgRS</shortName>
    </alternativeName>
</protein>
<evidence type="ECO:0000313" key="13">
    <source>
        <dbReference type="EMBL" id="NID04381.1"/>
    </source>
</evidence>
<evidence type="ECO:0000256" key="2">
    <source>
        <dbReference type="ARBA" id="ARBA00022490"/>
    </source>
</evidence>
<dbReference type="PANTHER" id="PTHR11956">
    <property type="entry name" value="ARGINYL-TRNA SYNTHETASE"/>
    <property type="match status" value="1"/>
</dbReference>
<evidence type="ECO:0000256" key="4">
    <source>
        <dbReference type="ARBA" id="ARBA00022741"/>
    </source>
</evidence>
<evidence type="ECO:0000256" key="1">
    <source>
        <dbReference type="ARBA" id="ARBA00005594"/>
    </source>
</evidence>
<evidence type="ECO:0000256" key="10">
    <source>
        <dbReference type="RuleBase" id="RU363038"/>
    </source>
</evidence>
<name>A0ABX0Q3Q1_9GAMM</name>
<dbReference type="InterPro" id="IPR014729">
    <property type="entry name" value="Rossmann-like_a/b/a_fold"/>
</dbReference>
<evidence type="ECO:0000256" key="5">
    <source>
        <dbReference type="ARBA" id="ARBA00022840"/>
    </source>
</evidence>
<dbReference type="PRINTS" id="PR01038">
    <property type="entry name" value="TRNASYNTHARG"/>
</dbReference>
<evidence type="ECO:0000256" key="3">
    <source>
        <dbReference type="ARBA" id="ARBA00022598"/>
    </source>
</evidence>
<keyword evidence="2 9" id="KW-0963">Cytoplasm</keyword>
<reference evidence="13 14" key="1">
    <citation type="journal article" date="2011" name="Curr. Microbiol.">
        <title>Luteibacter jiangsuensis sp. nov.: a methamidophos-degrading bacterium isolated from a methamidophos-manufacturing factory.</title>
        <authorList>
            <person name="Wang L."/>
            <person name="Wang G.L."/>
            <person name="Li S.P."/>
            <person name="Jiang J.D."/>
        </authorList>
    </citation>
    <scope>NUCLEOTIDE SEQUENCE [LARGE SCALE GENOMIC DNA]</scope>
    <source>
        <strain evidence="13 14">CGMCC 1.10133</strain>
    </source>
</reference>
<keyword evidence="3 9" id="KW-0436">Ligase</keyword>
<dbReference type="Gene3D" id="3.40.50.620">
    <property type="entry name" value="HUPs"/>
    <property type="match status" value="1"/>
</dbReference>
<dbReference type="NCBIfam" id="TIGR00456">
    <property type="entry name" value="argS"/>
    <property type="match status" value="1"/>
</dbReference>
<keyword evidence="7 9" id="KW-0030">Aminoacyl-tRNA synthetase</keyword>
<accession>A0ABX0Q3Q1</accession>
<dbReference type="InterPro" id="IPR009080">
    <property type="entry name" value="tRNAsynth_Ia_anticodon-bd"/>
</dbReference>
<dbReference type="PANTHER" id="PTHR11956:SF5">
    <property type="entry name" value="ARGININE--TRNA LIGASE, CYTOPLASMIC"/>
    <property type="match status" value="1"/>
</dbReference>
<dbReference type="CDD" id="cd00671">
    <property type="entry name" value="ArgRS_core"/>
    <property type="match status" value="1"/>
</dbReference>
<comment type="catalytic activity">
    <reaction evidence="8 9">
        <text>tRNA(Arg) + L-arginine + ATP = L-arginyl-tRNA(Arg) + AMP + diphosphate</text>
        <dbReference type="Rhea" id="RHEA:20301"/>
        <dbReference type="Rhea" id="RHEA-COMP:9658"/>
        <dbReference type="Rhea" id="RHEA-COMP:9673"/>
        <dbReference type="ChEBI" id="CHEBI:30616"/>
        <dbReference type="ChEBI" id="CHEBI:32682"/>
        <dbReference type="ChEBI" id="CHEBI:33019"/>
        <dbReference type="ChEBI" id="CHEBI:78442"/>
        <dbReference type="ChEBI" id="CHEBI:78513"/>
        <dbReference type="ChEBI" id="CHEBI:456215"/>
        <dbReference type="EC" id="6.1.1.19"/>
    </reaction>
</comment>
<comment type="subcellular location">
    <subcellularLocation>
        <location evidence="9">Cytoplasm</location>
    </subcellularLocation>
</comment>
<dbReference type="Pfam" id="PF05746">
    <property type="entry name" value="DALR_1"/>
    <property type="match status" value="1"/>
</dbReference>
<dbReference type="Gene3D" id="3.30.1360.70">
    <property type="entry name" value="Arginyl tRNA synthetase N-terminal domain"/>
    <property type="match status" value="1"/>
</dbReference>
<feature type="domain" description="Arginyl tRNA synthetase N-terminal" evidence="12">
    <location>
        <begin position="11"/>
        <end position="92"/>
    </location>
</feature>
<evidence type="ECO:0000256" key="7">
    <source>
        <dbReference type="ARBA" id="ARBA00023146"/>
    </source>
</evidence>
<dbReference type="SUPFAM" id="SSF52374">
    <property type="entry name" value="Nucleotidylyl transferase"/>
    <property type="match status" value="1"/>
</dbReference>
<organism evidence="13 14">
    <name type="scientific">Luteibacter jiangsuensis</name>
    <dbReference type="NCBI Taxonomy" id="637577"/>
    <lineage>
        <taxon>Bacteria</taxon>
        <taxon>Pseudomonadati</taxon>
        <taxon>Pseudomonadota</taxon>
        <taxon>Gammaproteobacteria</taxon>
        <taxon>Lysobacterales</taxon>
        <taxon>Rhodanobacteraceae</taxon>
        <taxon>Luteibacter</taxon>
    </lineage>
</organism>
<evidence type="ECO:0000259" key="11">
    <source>
        <dbReference type="SMART" id="SM00836"/>
    </source>
</evidence>
<dbReference type="SMART" id="SM01016">
    <property type="entry name" value="Arg_tRNA_synt_N"/>
    <property type="match status" value="1"/>
</dbReference>
<evidence type="ECO:0000256" key="8">
    <source>
        <dbReference type="ARBA" id="ARBA00049339"/>
    </source>
</evidence>
<dbReference type="RefSeq" id="WP_167123966.1">
    <property type="nucleotide sequence ID" value="NZ_JAAQQR010000002.1"/>
</dbReference>
<dbReference type="Pfam" id="PF03485">
    <property type="entry name" value="Arg_tRNA_synt_N"/>
    <property type="match status" value="1"/>
</dbReference>
<dbReference type="GO" id="GO:0004814">
    <property type="term" value="F:arginine-tRNA ligase activity"/>
    <property type="evidence" value="ECO:0007669"/>
    <property type="project" value="UniProtKB-EC"/>
</dbReference>
<gene>
    <name evidence="9 13" type="primary">argS</name>
    <name evidence="13" type="ORF">HBF26_05755</name>
</gene>
<evidence type="ECO:0000259" key="12">
    <source>
        <dbReference type="SMART" id="SM01016"/>
    </source>
</evidence>
<dbReference type="InterPro" id="IPR008909">
    <property type="entry name" value="DALR_anticod-bd"/>
</dbReference>
<dbReference type="EC" id="6.1.1.19" evidence="9"/>
<dbReference type="InterPro" id="IPR035684">
    <property type="entry name" value="ArgRS_core"/>
</dbReference>
<dbReference type="SUPFAM" id="SSF55190">
    <property type="entry name" value="Arginyl-tRNA synthetase (ArgRS), N-terminal 'additional' domain"/>
    <property type="match status" value="1"/>
</dbReference>
<proteinExistence type="inferred from homology"/>
<feature type="domain" description="DALR anticodon binding" evidence="11">
    <location>
        <begin position="467"/>
        <end position="582"/>
    </location>
</feature>
<dbReference type="Gene3D" id="1.10.730.10">
    <property type="entry name" value="Isoleucyl-tRNA Synthetase, Domain 1"/>
    <property type="match status" value="1"/>
</dbReference>
<sequence>MPSHTEATLFAHIDRLLADAFAACGLDTDGVRAVPAQRPDLGDLQCNAVMALAGRLRRAPRQLADEIVARLAPLEDFTEVSVAGPGFINLRLSNHVLSTFAAAQASAPHAGIQQQSAETIVIDFGGPNVAKPLHVGHLRSLVLGESLRRILTAQGHHVIGDVHLGDWGLQMGMLISEALVLWPDMAEDGPWRANPPFDMQTLQDLYPRVAAACKADPARMALARAATAELQAGSARHMRIWEVVRRVSLDAQARDFATLDAHFDELLGESHVQPLIPGMIADLVARGVAVRSDGALVIEVARDDDESPMPPLLLEKSDGAALYATTDLATILDRRQRHHPSRIVYVVDQRQSLHFAQVFRAAQAAGFTEGITLVHVGFGTVNGVDGKPYKTRDGGVAQLRDLLADAIDKARVRQNGDAFPEDEAAALAAAIGIAAVKFADLSTYRTSGYVFDAERMVSFEGRTGPYVQYACVRIASILEKARRDGVVAGAIDVRERTERELVLLCARFPDVVASSASRYAPNEIADFAYELAQAFSRFYAECPVLAASNADERGSRLALSSLTLGVLGKALDLLGIRVPERM</sequence>
<dbReference type="SMART" id="SM00836">
    <property type="entry name" value="DALR_1"/>
    <property type="match status" value="1"/>
</dbReference>
<keyword evidence="5 9" id="KW-0067">ATP-binding</keyword>
<dbReference type="EMBL" id="JAAQQR010000002">
    <property type="protein sequence ID" value="NID04381.1"/>
    <property type="molecule type" value="Genomic_DNA"/>
</dbReference>
<keyword evidence="14" id="KW-1185">Reference proteome</keyword>
<dbReference type="InterPro" id="IPR001278">
    <property type="entry name" value="Arg-tRNA-ligase"/>
</dbReference>
<dbReference type="Proteomes" id="UP001429601">
    <property type="component" value="Unassembled WGS sequence"/>
</dbReference>
<dbReference type="InterPro" id="IPR001412">
    <property type="entry name" value="aa-tRNA-synth_I_CS"/>
</dbReference>
<dbReference type="HAMAP" id="MF_00123">
    <property type="entry name" value="Arg_tRNA_synth"/>
    <property type="match status" value="1"/>
</dbReference>
<keyword evidence="6 9" id="KW-0648">Protein biosynthesis</keyword>
<dbReference type="SUPFAM" id="SSF47323">
    <property type="entry name" value="Anticodon-binding domain of a subclass of class I aminoacyl-tRNA synthetases"/>
    <property type="match status" value="1"/>
</dbReference>
<keyword evidence="4 9" id="KW-0547">Nucleotide-binding</keyword>
<evidence type="ECO:0000313" key="14">
    <source>
        <dbReference type="Proteomes" id="UP001429601"/>
    </source>
</evidence>